<keyword evidence="7" id="KW-1185">Reference proteome</keyword>
<evidence type="ECO:0000256" key="3">
    <source>
        <dbReference type="RuleBase" id="RU361240"/>
    </source>
</evidence>
<feature type="region of interest" description="Disordered" evidence="4">
    <location>
        <begin position="372"/>
        <end position="396"/>
    </location>
</feature>
<dbReference type="PANTHER" id="PTHR12283">
    <property type="entry name" value="GLUTAMINYL-PEPTIDE CYCLOTRANSFERASE"/>
    <property type="match status" value="1"/>
</dbReference>
<dbReference type="CDD" id="cd03880">
    <property type="entry name" value="M28_QC_like"/>
    <property type="match status" value="1"/>
</dbReference>
<dbReference type="EMBL" id="BLZA01000011">
    <property type="protein sequence ID" value="GHJ85465.1"/>
    <property type="molecule type" value="Genomic_DNA"/>
</dbReference>
<gene>
    <name evidence="6" type="ORF">NliqN6_1867</name>
</gene>
<dbReference type="InterPro" id="IPR040234">
    <property type="entry name" value="QC/QCL"/>
</dbReference>
<dbReference type="FunFam" id="3.40.630.10:FF:000081">
    <property type="entry name" value="Peptide hydrolase"/>
    <property type="match status" value="1"/>
</dbReference>
<dbReference type="Gene3D" id="3.40.630.10">
    <property type="entry name" value="Zn peptidases"/>
    <property type="match status" value="1"/>
</dbReference>
<proteinExistence type="inferred from homology"/>
<evidence type="ECO:0000256" key="2">
    <source>
        <dbReference type="ARBA" id="ARBA00023315"/>
    </source>
</evidence>
<keyword evidence="1" id="KW-0808">Transferase</keyword>
<dbReference type="InterPro" id="IPR037457">
    <property type="entry name" value="M28_QC"/>
</dbReference>
<keyword evidence="3" id="KW-0732">Signal</keyword>
<sequence>MRIPFLPLLPLLLLIPPSLARTHPRPPRDWETLDDALLSRVARADPQPWTSVNEGHLGSMLVPRPAGSDGNAAVREYIRGVFERLGWHVEQDTFTGKTPEGDIEFTNLIATYDPEAERKVVLAAHHDSKWFPHPPESEFIGATDSAAPCAMLLDLAEFITPALDARRERLEEHDDDEDDDERDAARTTLQMVFFDGEEAFHDWTATDSIYGSRHLAERWESTFLPPTHPYHATHPKRRMDPNPTVLHTIEHLILLDLLGSAQPRILKWYRETGWLFDEMRRADERLRASGLVQSTRGDEWFSSQVFGGTIEDDQVPFIERGVNVFHVIPYPFPTVWHTIKDDATALDMPTMHRWNLILRVFTLEYLGLPPPPPVGASRQKRSHEEETHTHTRHREL</sequence>
<evidence type="ECO:0000256" key="4">
    <source>
        <dbReference type="SAM" id="MobiDB-lite"/>
    </source>
</evidence>
<feature type="chain" id="PRO_5034421828" description="Peptide hydrolase" evidence="3">
    <location>
        <begin position="21"/>
        <end position="396"/>
    </location>
</feature>
<keyword evidence="3" id="KW-0479">Metal-binding</keyword>
<keyword evidence="3" id="KW-0378">Hydrolase</keyword>
<dbReference type="Proteomes" id="UP000620104">
    <property type="component" value="Unassembled WGS sequence"/>
</dbReference>
<dbReference type="SUPFAM" id="SSF53187">
    <property type="entry name" value="Zn-dependent exopeptidases"/>
    <property type="match status" value="1"/>
</dbReference>
<dbReference type="EC" id="3.4.-.-" evidence="3"/>
<dbReference type="InterPro" id="IPR007484">
    <property type="entry name" value="Peptidase_M28"/>
</dbReference>
<keyword evidence="3" id="KW-0862">Zinc</keyword>
<name>A0A8H3YDI2_9TREE</name>
<accession>A0A8H3YDI2</accession>
<dbReference type="OrthoDB" id="3907302at2759"/>
<evidence type="ECO:0000256" key="1">
    <source>
        <dbReference type="ARBA" id="ARBA00022679"/>
    </source>
</evidence>
<dbReference type="PANTHER" id="PTHR12283:SF6">
    <property type="entry name" value="GLUTAMINYL-PEPTIDE CYCLOTRANSFERASE-RELATED"/>
    <property type="match status" value="1"/>
</dbReference>
<feature type="signal peptide" evidence="3">
    <location>
        <begin position="1"/>
        <end position="20"/>
    </location>
</feature>
<evidence type="ECO:0000313" key="6">
    <source>
        <dbReference type="EMBL" id="GHJ85465.1"/>
    </source>
</evidence>
<comment type="caution">
    <text evidence="6">The sequence shown here is derived from an EMBL/GenBank/DDBJ whole genome shotgun (WGS) entry which is preliminary data.</text>
</comment>
<keyword evidence="3" id="KW-0645">Protease</keyword>
<dbReference type="AlphaFoldDB" id="A0A8H3YDI2"/>
<dbReference type="GO" id="GO:0016603">
    <property type="term" value="F:glutaminyl-peptide cyclotransferase activity"/>
    <property type="evidence" value="ECO:0007669"/>
    <property type="project" value="InterPro"/>
</dbReference>
<evidence type="ECO:0000259" key="5">
    <source>
        <dbReference type="Pfam" id="PF04389"/>
    </source>
</evidence>
<evidence type="ECO:0000313" key="7">
    <source>
        <dbReference type="Proteomes" id="UP000620104"/>
    </source>
</evidence>
<comment type="similarity">
    <text evidence="3">Belongs to the peptidase M28 family.</text>
</comment>
<keyword evidence="2" id="KW-0012">Acyltransferase</keyword>
<dbReference type="GO" id="GO:0006508">
    <property type="term" value="P:proteolysis"/>
    <property type="evidence" value="ECO:0007669"/>
    <property type="project" value="UniProtKB-KW"/>
</dbReference>
<reference evidence="6" key="1">
    <citation type="submission" date="2020-07" db="EMBL/GenBank/DDBJ databases">
        <title>Draft Genome Sequence of a Deep-Sea Yeast, Naganishia (Cryptococcus) liquefaciens strain N6.</title>
        <authorList>
            <person name="Han Y.W."/>
            <person name="Kajitani R."/>
            <person name="Morimoto H."/>
            <person name="Parhat M."/>
            <person name="Tsubouchi H."/>
            <person name="Bakenova O."/>
            <person name="Ogata M."/>
            <person name="Argunhan B."/>
            <person name="Aoki R."/>
            <person name="Kajiwara S."/>
            <person name="Itoh T."/>
            <person name="Iwasaki H."/>
        </authorList>
    </citation>
    <scope>NUCLEOTIDE SEQUENCE</scope>
    <source>
        <strain evidence="6">N6</strain>
    </source>
</reference>
<dbReference type="GO" id="GO:0008233">
    <property type="term" value="F:peptidase activity"/>
    <property type="evidence" value="ECO:0007669"/>
    <property type="project" value="UniProtKB-KW"/>
</dbReference>
<dbReference type="GO" id="GO:0008270">
    <property type="term" value="F:zinc ion binding"/>
    <property type="evidence" value="ECO:0007669"/>
    <property type="project" value="TreeGrafter"/>
</dbReference>
<organism evidence="6 7">
    <name type="scientific">Naganishia liquefaciens</name>
    <dbReference type="NCBI Taxonomy" id="104408"/>
    <lineage>
        <taxon>Eukaryota</taxon>
        <taxon>Fungi</taxon>
        <taxon>Dikarya</taxon>
        <taxon>Basidiomycota</taxon>
        <taxon>Agaricomycotina</taxon>
        <taxon>Tremellomycetes</taxon>
        <taxon>Filobasidiales</taxon>
        <taxon>Filobasidiaceae</taxon>
        <taxon>Naganishia</taxon>
    </lineage>
</organism>
<feature type="compositionally biased region" description="Basic and acidic residues" evidence="4">
    <location>
        <begin position="382"/>
        <end position="396"/>
    </location>
</feature>
<protein>
    <recommendedName>
        <fullName evidence="3">Peptide hydrolase</fullName>
        <ecNumber evidence="3">3.4.-.-</ecNumber>
    </recommendedName>
</protein>
<feature type="domain" description="Peptidase M28" evidence="5">
    <location>
        <begin position="107"/>
        <end position="359"/>
    </location>
</feature>
<dbReference type="Pfam" id="PF04389">
    <property type="entry name" value="Peptidase_M28"/>
    <property type="match status" value="1"/>
</dbReference>